<feature type="transmembrane region" description="Helical" evidence="10">
    <location>
        <begin position="115"/>
        <end position="134"/>
    </location>
</feature>
<evidence type="ECO:0000256" key="3">
    <source>
        <dbReference type="ARBA" id="ARBA00022692"/>
    </source>
</evidence>
<evidence type="ECO:0000259" key="12">
    <source>
        <dbReference type="PROSITE" id="PS50262"/>
    </source>
</evidence>
<sequence length="797" mass="86944">MKLSLLLLMCLVVAATAKPAVDGDKEPEGPAVEISSGHAETMQIRNCNNMWKDGSLRLHAQLQFVLQFVVDEPGGAAELQVRETVSIVVTVVGGLLTILTIWTRPALRKLVNAPLVSLSCADILFAILYSPFWIHQILNPQWEPPPALCWVLAYSTPVLLGVSLSHMLCIALQRYFKICTHSTRLNSTRALVIMLCITWLVPMVSFLPLHIVEEVKVDRKMKRCEAGNSDKIWAKIPPVILNTILPYIAALAFYILIQNHVRKSKKRVQANAQGHLAVKCTRGKGGNAGSSTSTETNKVAKPVRNLEGVVWVGDEVSTSSDDGQKANDQIKPSKPKDAMILVAPAPGTGLDEQGKTALSSDEEQKGNDRKESDKAKDITRTVATVSDQFGKTKRQQHAVPGSSSQSCTSPAERQITKMMMMLFVVYTLCCMPIIVMVIFSSQVPAEAFTVGQLLATLNGAINPIVYGVMNKNIRQGYKHILDRVLNFITTRLNSSRTLVIMLFITWLAPMVSFLPLHIIEEVKVDPKLKKCSVGNSDKIWALMPPLILNTILPYIATLAFYILIQNHVRKSKKRVQANAQGPSARLAVKCTQGEGGGAGPSTSTETGRVAKPVRNRNSLVWAGEEMSTSSDGEQKASDQIKPSKPKDAMILVAPAPGTELNEQGKTSLSSDEEQKGNDLTEPDKAQDMTPTVATVSQQTGKTGRQQHAVPGSSSQNSSSAAERQITKMMMMLFAVYTLCFIPITIMGIFSSQVPAEAFNVGQLLLALNGSLNPIVYGVMNKNIRQGYKHVLTRSSTS</sequence>
<evidence type="ECO:0000256" key="1">
    <source>
        <dbReference type="ARBA" id="ARBA00004651"/>
    </source>
</evidence>
<dbReference type="PANTHER" id="PTHR24228:SF72">
    <property type="entry name" value="G-PROTEIN COUPLED RECEPTORS FAMILY 1 PROFILE DOMAIN-CONTAINING PROTEIN"/>
    <property type="match status" value="1"/>
</dbReference>
<organism>
    <name type="scientific">Branchiostoma floridae</name>
    <name type="common">Florida lancelet</name>
    <name type="synonym">Amphioxus</name>
    <dbReference type="NCBI Taxonomy" id="7739"/>
    <lineage>
        <taxon>Eukaryota</taxon>
        <taxon>Metazoa</taxon>
        <taxon>Chordata</taxon>
        <taxon>Cephalochordata</taxon>
        <taxon>Leptocardii</taxon>
        <taxon>Amphioxiformes</taxon>
        <taxon>Branchiostomatidae</taxon>
        <taxon>Branchiostoma</taxon>
    </lineage>
</organism>
<protein>
    <recommendedName>
        <fullName evidence="12">G-protein coupled receptors family 1 profile domain-containing protein</fullName>
    </recommendedName>
</protein>
<evidence type="ECO:0000256" key="2">
    <source>
        <dbReference type="ARBA" id="ARBA00022475"/>
    </source>
</evidence>
<feature type="signal peptide" evidence="11">
    <location>
        <begin position="1"/>
        <end position="17"/>
    </location>
</feature>
<dbReference type="SUPFAM" id="SSF81321">
    <property type="entry name" value="Family A G protein-coupled receptor-like"/>
    <property type="match status" value="2"/>
</dbReference>
<reference evidence="13" key="1">
    <citation type="journal article" date="2008" name="Nature">
        <title>The amphioxus genome and the evolution of the chordate karyotype.</title>
        <authorList>
            <consortium name="US DOE Joint Genome Institute (JGI-PGF)"/>
            <person name="Putnam N.H."/>
            <person name="Butts T."/>
            <person name="Ferrier D.E.K."/>
            <person name="Furlong R.F."/>
            <person name="Hellsten U."/>
            <person name="Kawashima T."/>
            <person name="Robinson-Rechavi M."/>
            <person name="Shoguchi E."/>
            <person name="Terry A."/>
            <person name="Yu J.-K."/>
            <person name="Benito-Gutierrez E.L."/>
            <person name="Dubchak I."/>
            <person name="Garcia-Fernandez J."/>
            <person name="Gibson-Brown J.J."/>
            <person name="Grigoriev I.V."/>
            <person name="Horton A.C."/>
            <person name="de Jong P.J."/>
            <person name="Jurka J."/>
            <person name="Kapitonov V.V."/>
            <person name="Kohara Y."/>
            <person name="Kuroki Y."/>
            <person name="Lindquist E."/>
            <person name="Lucas S."/>
            <person name="Osoegawa K."/>
            <person name="Pennacchio L.A."/>
            <person name="Salamov A.A."/>
            <person name="Satou Y."/>
            <person name="Sauka-Spengler T."/>
            <person name="Schmutz J."/>
            <person name="Shin-I T."/>
            <person name="Toyoda A."/>
            <person name="Bronner-Fraser M."/>
            <person name="Fujiyama A."/>
            <person name="Holland L.Z."/>
            <person name="Holland P.W.H."/>
            <person name="Satoh N."/>
            <person name="Rokhsar D.S."/>
        </authorList>
    </citation>
    <scope>NUCLEOTIDE SEQUENCE [LARGE SCALE GENOMIC DNA]</scope>
    <source>
        <strain evidence="13">S238N-H82</strain>
        <tissue evidence="13">Testes</tissue>
    </source>
</reference>
<dbReference type="InterPro" id="IPR000276">
    <property type="entry name" value="GPCR_Rhodpsn"/>
</dbReference>
<evidence type="ECO:0000256" key="10">
    <source>
        <dbReference type="SAM" id="Phobius"/>
    </source>
</evidence>
<evidence type="ECO:0000313" key="13">
    <source>
        <dbReference type="EMBL" id="EEN47945.1"/>
    </source>
</evidence>
<dbReference type="PANTHER" id="PTHR24228">
    <property type="entry name" value="B2 BRADYKININ RECEPTOR/ANGIOTENSIN II RECEPTOR"/>
    <property type="match status" value="1"/>
</dbReference>
<evidence type="ECO:0000256" key="7">
    <source>
        <dbReference type="ARBA" id="ARBA00023170"/>
    </source>
</evidence>
<evidence type="ECO:0000256" key="6">
    <source>
        <dbReference type="ARBA" id="ARBA00023136"/>
    </source>
</evidence>
<comment type="subcellular location">
    <subcellularLocation>
        <location evidence="1">Cell membrane</location>
        <topology evidence="1">Multi-pass membrane protein</topology>
    </subcellularLocation>
</comment>
<feature type="region of interest" description="Disordered" evidence="9">
    <location>
        <begin position="575"/>
        <end position="721"/>
    </location>
</feature>
<feature type="transmembrane region" description="Helical" evidence="10">
    <location>
        <begin position="539"/>
        <end position="564"/>
    </location>
</feature>
<keyword evidence="5" id="KW-0297">G-protein coupled receptor</keyword>
<feature type="transmembrane region" description="Helical" evidence="10">
    <location>
        <begin position="761"/>
        <end position="779"/>
    </location>
</feature>
<dbReference type="CDD" id="cd00637">
    <property type="entry name" value="7tm_classA_rhodopsin-like"/>
    <property type="match status" value="2"/>
</dbReference>
<evidence type="ECO:0000256" key="8">
    <source>
        <dbReference type="ARBA" id="ARBA00023224"/>
    </source>
</evidence>
<dbReference type="EMBL" id="GG666623">
    <property type="protein sequence ID" value="EEN47945.1"/>
    <property type="molecule type" value="Genomic_DNA"/>
</dbReference>
<keyword evidence="3 10" id="KW-0812">Transmembrane</keyword>
<dbReference type="Gene3D" id="1.20.1070.10">
    <property type="entry name" value="Rhodopsin 7-helix transmembrane proteins"/>
    <property type="match status" value="4"/>
</dbReference>
<accession>C3ZHF0</accession>
<name>C3ZHF0_BRAFL</name>
<proteinExistence type="predicted"/>
<dbReference type="GO" id="GO:0004930">
    <property type="term" value="F:G protein-coupled receptor activity"/>
    <property type="evidence" value="ECO:0007669"/>
    <property type="project" value="UniProtKB-KW"/>
</dbReference>
<dbReference type="GO" id="GO:0005886">
    <property type="term" value="C:plasma membrane"/>
    <property type="evidence" value="ECO:0007669"/>
    <property type="project" value="UniProtKB-SubCell"/>
</dbReference>
<feature type="compositionally biased region" description="Polar residues" evidence="9">
    <location>
        <begin position="688"/>
        <end position="705"/>
    </location>
</feature>
<keyword evidence="4 10" id="KW-1133">Transmembrane helix</keyword>
<keyword evidence="11" id="KW-0732">Signal</keyword>
<feature type="transmembrane region" description="Helical" evidence="10">
    <location>
        <begin position="420"/>
        <end position="441"/>
    </location>
</feature>
<feature type="transmembrane region" description="Helical" evidence="10">
    <location>
        <begin position="728"/>
        <end position="749"/>
    </location>
</feature>
<keyword evidence="7" id="KW-0675">Receptor</keyword>
<feature type="domain" description="G-protein coupled receptors family 1 profile" evidence="12">
    <location>
        <begin position="93"/>
        <end position="466"/>
    </location>
</feature>
<dbReference type="InParanoid" id="C3ZHF0"/>
<feature type="transmembrane region" description="Helical" evidence="10">
    <location>
        <begin position="84"/>
        <end position="103"/>
    </location>
</feature>
<feature type="transmembrane region" description="Helical" evidence="10">
    <location>
        <begin position="447"/>
        <end position="469"/>
    </location>
</feature>
<feature type="transmembrane region" description="Helical" evidence="10">
    <location>
        <begin position="188"/>
        <end position="212"/>
    </location>
</feature>
<dbReference type="PROSITE" id="PS50262">
    <property type="entry name" value="G_PROTEIN_RECEP_F1_2"/>
    <property type="match status" value="2"/>
</dbReference>
<evidence type="ECO:0000256" key="5">
    <source>
        <dbReference type="ARBA" id="ARBA00023040"/>
    </source>
</evidence>
<feature type="compositionally biased region" description="Polar residues" evidence="9">
    <location>
        <begin position="660"/>
        <end position="669"/>
    </location>
</feature>
<dbReference type="AlphaFoldDB" id="C3ZHF0"/>
<evidence type="ECO:0000256" key="11">
    <source>
        <dbReference type="SAM" id="SignalP"/>
    </source>
</evidence>
<dbReference type="PRINTS" id="PR00237">
    <property type="entry name" value="GPCRRHODOPSN"/>
</dbReference>
<feature type="transmembrane region" description="Helical" evidence="10">
    <location>
        <begin position="154"/>
        <end position="176"/>
    </location>
</feature>
<evidence type="ECO:0000256" key="4">
    <source>
        <dbReference type="ARBA" id="ARBA00022989"/>
    </source>
</evidence>
<feature type="chain" id="PRO_5002934815" description="G-protein coupled receptors family 1 profile domain-containing protein" evidence="11">
    <location>
        <begin position="18"/>
        <end position="797"/>
    </location>
</feature>
<dbReference type="eggNOG" id="KOG3656">
    <property type="taxonomic scope" value="Eukaryota"/>
</dbReference>
<evidence type="ECO:0000256" key="9">
    <source>
        <dbReference type="SAM" id="MobiDB-lite"/>
    </source>
</evidence>
<keyword evidence="8" id="KW-0807">Transducer</keyword>
<feature type="compositionally biased region" description="Basic and acidic residues" evidence="9">
    <location>
        <begin position="362"/>
        <end position="379"/>
    </location>
</feature>
<keyword evidence="2" id="KW-1003">Cell membrane</keyword>
<feature type="domain" description="G-protein coupled receptors family 1 profile" evidence="12">
    <location>
        <begin position="477"/>
        <end position="776"/>
    </location>
</feature>
<keyword evidence="6 10" id="KW-0472">Membrane</keyword>
<dbReference type="InterPro" id="IPR017452">
    <property type="entry name" value="GPCR_Rhodpsn_7TM"/>
</dbReference>
<feature type="transmembrane region" description="Helical" evidence="10">
    <location>
        <begin position="498"/>
        <end position="519"/>
    </location>
</feature>
<dbReference type="Pfam" id="PF00001">
    <property type="entry name" value="7tm_1"/>
    <property type="match status" value="2"/>
</dbReference>
<dbReference type="FunFam" id="1.20.1070.10:FF:000877">
    <property type="entry name" value="Uncharacterized protein"/>
    <property type="match status" value="1"/>
</dbReference>
<feature type="transmembrane region" description="Helical" evidence="10">
    <location>
        <begin position="232"/>
        <end position="257"/>
    </location>
</feature>
<feature type="region of interest" description="Disordered" evidence="9">
    <location>
        <begin position="316"/>
        <end position="408"/>
    </location>
</feature>
<dbReference type="FunFam" id="1.20.1070.10:FF:000502">
    <property type="entry name" value="Uncharacterized protein"/>
    <property type="match status" value="2"/>
</dbReference>
<gene>
    <name evidence="13" type="ORF">BRAFLDRAFT_79533</name>
</gene>
<feature type="compositionally biased region" description="Basic and acidic residues" evidence="9">
    <location>
        <begin position="672"/>
        <end position="686"/>
    </location>
</feature>